<dbReference type="Gene3D" id="2.40.160.50">
    <property type="entry name" value="membrane protein fhac: a member of the omp85/tpsb transporter family"/>
    <property type="match status" value="1"/>
</dbReference>
<dbReference type="InterPro" id="IPR051544">
    <property type="entry name" value="TPS_OM_transporter"/>
</dbReference>
<keyword evidence="3" id="KW-1185">Reference proteome</keyword>
<dbReference type="PANTHER" id="PTHR34597">
    <property type="entry name" value="SLR1661 PROTEIN"/>
    <property type="match status" value="1"/>
</dbReference>
<reference evidence="2 3" key="1">
    <citation type="submission" date="2023-02" db="EMBL/GenBank/DDBJ databases">
        <title>Gemone sequence of Telluria chitinolytica ACM 3522T.</title>
        <authorList>
            <person name="Frediansyah A."/>
            <person name="Miess H."/>
            <person name="Gross H."/>
        </authorList>
    </citation>
    <scope>NUCLEOTIDE SEQUENCE [LARGE SCALE GENOMIC DNA]</scope>
    <source>
        <strain evidence="2 3">ACM 3522</strain>
    </source>
</reference>
<feature type="domain" description="Haemolysin activator HlyB C-terminal" evidence="1">
    <location>
        <begin position="69"/>
        <end position="394"/>
    </location>
</feature>
<gene>
    <name evidence="2" type="ORF">PX653_05390</name>
</gene>
<proteinExistence type="predicted"/>
<sequence length="431" mass="45314">MIHVVEGKLANVRIAGNRYFDAANVRAGLPSLVEGTTPRVGSVDRDIQLSNDNPAKNVKVTLTAGARPGEIDADVNVTESHPVQYLVGYNNTGNHSTGRHRVSVGIQHANLFGRDHVGTLQFQTSPEDPGRVKIYSAGYRVPLYAHAASLDAFVAHSSVSNGTTITPAGPLSFTGRGTVLGLRANRNLDRIGEYDHHVTLGLDSRRYEDDCSIGDFGPAACGSAAVDITTVPVSLSYTGQRQGPQLAYGVSGGLSVNAAGSARTTFEAARPGAARSYAIARAAGFADRAFAAGFSLNVRIELQYSPHALISGERFGLGGAASVRGYAERELSGDTGLLLRVEAAPKASELANGLRVQPYLFVDHGRIANHRDLPCRGTDRTSCQLTGAGIGVRLGLGRKASASVNIGRALERGINTAPGDVRGHVALNLIF</sequence>
<protein>
    <submittedName>
        <fullName evidence="2">ShlB/FhaC/HecB family hemolysin secretion/activation protein</fullName>
    </submittedName>
</protein>
<dbReference type="EMBL" id="CP119083">
    <property type="protein sequence ID" value="WEF34206.1"/>
    <property type="molecule type" value="Genomic_DNA"/>
</dbReference>
<evidence type="ECO:0000259" key="1">
    <source>
        <dbReference type="Pfam" id="PF03865"/>
    </source>
</evidence>
<evidence type="ECO:0000313" key="3">
    <source>
        <dbReference type="Proteomes" id="UP001216510"/>
    </source>
</evidence>
<dbReference type="Pfam" id="PF03865">
    <property type="entry name" value="ShlB"/>
    <property type="match status" value="1"/>
</dbReference>
<dbReference type="RefSeq" id="WP_277416885.1">
    <property type="nucleotide sequence ID" value="NZ_CP119083.1"/>
</dbReference>
<dbReference type="PANTHER" id="PTHR34597:SF3">
    <property type="entry name" value="OUTER MEMBRANE TRANSPORTER CDIB"/>
    <property type="match status" value="1"/>
</dbReference>
<evidence type="ECO:0000313" key="2">
    <source>
        <dbReference type="EMBL" id="WEF34206.1"/>
    </source>
</evidence>
<organism evidence="2 3">
    <name type="scientific">Pseudoduganella chitinolytica</name>
    <dbReference type="NCBI Taxonomy" id="34070"/>
    <lineage>
        <taxon>Bacteria</taxon>
        <taxon>Pseudomonadati</taxon>
        <taxon>Pseudomonadota</taxon>
        <taxon>Betaproteobacteria</taxon>
        <taxon>Burkholderiales</taxon>
        <taxon>Oxalobacteraceae</taxon>
        <taxon>Telluria group</taxon>
        <taxon>Pseudoduganella</taxon>
    </lineage>
</organism>
<dbReference type="Proteomes" id="UP001216510">
    <property type="component" value="Chromosome"/>
</dbReference>
<name>A0ABY8BGX6_9BURK</name>
<accession>A0ABY8BGX6</accession>
<dbReference type="InterPro" id="IPR005565">
    <property type="entry name" value="Hemolysn_activator_HlyB_C"/>
</dbReference>